<dbReference type="PRINTS" id="PR00509">
    <property type="entry name" value="PGMPMM"/>
</dbReference>
<dbReference type="AlphaFoldDB" id="A0A5A9W138"/>
<evidence type="ECO:0000256" key="2">
    <source>
        <dbReference type="ARBA" id="ARBA00001946"/>
    </source>
</evidence>
<keyword evidence="8 10" id="KW-0460">Magnesium</keyword>
<dbReference type="Pfam" id="PF00408">
    <property type="entry name" value="PGM_PMM_IV"/>
    <property type="match status" value="1"/>
</dbReference>
<dbReference type="SUPFAM" id="SSF53738">
    <property type="entry name" value="Phosphoglucomutase, first 3 domains"/>
    <property type="match status" value="3"/>
</dbReference>
<dbReference type="SUPFAM" id="SSF55957">
    <property type="entry name" value="Phosphoglucomutase, C-terminal domain"/>
    <property type="match status" value="1"/>
</dbReference>
<evidence type="ECO:0000313" key="16">
    <source>
        <dbReference type="Proteomes" id="UP000325302"/>
    </source>
</evidence>
<organism evidence="15 16">
    <name type="scientific">Nitrincola tapanii</name>
    <dbReference type="NCBI Taxonomy" id="1708751"/>
    <lineage>
        <taxon>Bacteria</taxon>
        <taxon>Pseudomonadati</taxon>
        <taxon>Pseudomonadota</taxon>
        <taxon>Gammaproteobacteria</taxon>
        <taxon>Oceanospirillales</taxon>
        <taxon>Oceanospirillaceae</taxon>
        <taxon>Nitrincola</taxon>
    </lineage>
</organism>
<evidence type="ECO:0000259" key="12">
    <source>
        <dbReference type="Pfam" id="PF02878"/>
    </source>
</evidence>
<evidence type="ECO:0000259" key="14">
    <source>
        <dbReference type="Pfam" id="PF02880"/>
    </source>
</evidence>
<keyword evidence="7 10" id="KW-0479">Metal-binding</keyword>
<dbReference type="PANTHER" id="PTHR43771">
    <property type="entry name" value="PHOSPHOMANNOMUTASE"/>
    <property type="match status" value="1"/>
</dbReference>
<evidence type="ECO:0000259" key="11">
    <source>
        <dbReference type="Pfam" id="PF00408"/>
    </source>
</evidence>
<evidence type="ECO:0000256" key="4">
    <source>
        <dbReference type="ARBA" id="ARBA00010231"/>
    </source>
</evidence>
<dbReference type="InterPro" id="IPR005845">
    <property type="entry name" value="A-D-PHexomutase_a/b/a-II"/>
</dbReference>
<dbReference type="InterPro" id="IPR005841">
    <property type="entry name" value="Alpha-D-phosphohexomutase_SF"/>
</dbReference>
<dbReference type="GO" id="GO:0005975">
    <property type="term" value="P:carbohydrate metabolic process"/>
    <property type="evidence" value="ECO:0007669"/>
    <property type="project" value="InterPro"/>
</dbReference>
<keyword evidence="16" id="KW-1185">Reference proteome</keyword>
<protein>
    <recommendedName>
        <fullName evidence="5">phosphomannomutase</fullName>
        <ecNumber evidence="5">5.4.2.8</ecNumber>
    </recommendedName>
</protein>
<comment type="caution">
    <text evidence="15">The sequence shown here is derived from an EMBL/GenBank/DDBJ whole genome shotgun (WGS) entry which is preliminary data.</text>
</comment>
<comment type="catalytic activity">
    <reaction evidence="1">
        <text>alpha-D-mannose 1-phosphate = D-mannose 6-phosphate</text>
        <dbReference type="Rhea" id="RHEA:11140"/>
        <dbReference type="ChEBI" id="CHEBI:58409"/>
        <dbReference type="ChEBI" id="CHEBI:58735"/>
        <dbReference type="EC" id="5.4.2.8"/>
    </reaction>
</comment>
<evidence type="ECO:0000256" key="5">
    <source>
        <dbReference type="ARBA" id="ARBA00012730"/>
    </source>
</evidence>
<dbReference type="InterPro" id="IPR016066">
    <property type="entry name" value="A-D-PHexomutase_CS"/>
</dbReference>
<keyword evidence="6" id="KW-0597">Phosphoprotein</keyword>
<dbReference type="InterPro" id="IPR016055">
    <property type="entry name" value="A-D-PHexomutase_a/b/a-I/II/III"/>
</dbReference>
<dbReference type="Pfam" id="PF02879">
    <property type="entry name" value="PGM_PMM_II"/>
    <property type="match status" value="1"/>
</dbReference>
<dbReference type="Gene3D" id="3.40.120.10">
    <property type="entry name" value="Alpha-D-Glucose-1,6-Bisphosphate, subunit A, domain 3"/>
    <property type="match status" value="3"/>
</dbReference>
<evidence type="ECO:0000256" key="3">
    <source>
        <dbReference type="ARBA" id="ARBA00004699"/>
    </source>
</evidence>
<evidence type="ECO:0000256" key="1">
    <source>
        <dbReference type="ARBA" id="ARBA00000586"/>
    </source>
</evidence>
<dbReference type="InterPro" id="IPR005846">
    <property type="entry name" value="A-D-PHexomutase_a/b/a-III"/>
</dbReference>
<evidence type="ECO:0000259" key="13">
    <source>
        <dbReference type="Pfam" id="PF02879"/>
    </source>
</evidence>
<dbReference type="InterPro" id="IPR005843">
    <property type="entry name" value="A-D-PHexomutase_C"/>
</dbReference>
<sequence length="464" mass="50986">MDYPLTSFDPEVFRAYDIRGIVGTALTDALVWHLGRAFATEAQAAGIQEVVVAADGRLSGPELKTLLIDGLRQGGCDVVDIGYQPTPVLYFAAHQRADKTGIMITGSHNPADYNGFKMMLNGHTLSGDDIQALKHRIQSQTYSQGTGQLSTWDVEPLYLQRILDDVKLQRPLKLVVDCGNGIPGKLAPGLLARLGCEVIPLFCEVDGRFPNHHPDPGKLQNLQDAIAAVKTHQADLGLAFDGDGDRVGVITSSGHVIYPDRLMMLFAEDVLSRNPGAEILFDVKCSRLLPQVIRAAGGQATMWKTGHSLIKQQMKKSGALLAGEMSGHIFFSERWLGFDDGLYSAVRLLEIVAAGQESLDQIFQNYPEDLSTPEINIQVTDENKFRFVAEMQKLDYPNGQVSLIDGVRVDYADGWGLVRASNTTPVLVLRFEAENAEALTRIRQEFQAKLYQIDASLSIPQDLH</sequence>
<keyword evidence="9" id="KW-0413">Isomerase</keyword>
<evidence type="ECO:0000313" key="15">
    <source>
        <dbReference type="EMBL" id="KAA0874500.1"/>
    </source>
</evidence>
<dbReference type="Proteomes" id="UP000325302">
    <property type="component" value="Unassembled WGS sequence"/>
</dbReference>
<reference evidence="15 16" key="1">
    <citation type="submission" date="2019-03" db="EMBL/GenBank/DDBJ databases">
        <title>Nitrincola sp. nov. isolated from an Indian soda lake.</title>
        <authorList>
            <person name="Joshi A."/>
            <person name="Thite S.V."/>
            <person name="Joseph N."/>
            <person name="Dhotre D."/>
            <person name="Moorthy M."/>
            <person name="Shouche Y.S."/>
        </authorList>
    </citation>
    <scope>NUCLEOTIDE SEQUENCE [LARGE SCALE GENOMIC DNA]</scope>
    <source>
        <strain evidence="15 16">MEB193</strain>
    </source>
</reference>
<gene>
    <name evidence="15" type="ORF">E1H14_09535</name>
</gene>
<proteinExistence type="inferred from homology"/>
<comment type="pathway">
    <text evidence="3">Nucleotide-sugar biosynthesis; GDP-alpha-D-mannose biosynthesis; alpha-D-mannose 1-phosphate from D-fructose 6-phosphate: step 2/2.</text>
</comment>
<accession>A0A5A9W138</accession>
<dbReference type="Pfam" id="PF02878">
    <property type="entry name" value="PGM_PMM_I"/>
    <property type="match status" value="1"/>
</dbReference>
<dbReference type="GO" id="GO:0000287">
    <property type="term" value="F:magnesium ion binding"/>
    <property type="evidence" value="ECO:0007669"/>
    <property type="project" value="InterPro"/>
</dbReference>
<feature type="domain" description="Alpha-D-phosphohexomutase alpha/beta/alpha" evidence="14">
    <location>
        <begin position="259"/>
        <end position="366"/>
    </location>
</feature>
<comment type="cofactor">
    <cofactor evidence="2">
        <name>Mg(2+)</name>
        <dbReference type="ChEBI" id="CHEBI:18420"/>
    </cofactor>
</comment>
<dbReference type="Gene3D" id="3.30.310.50">
    <property type="entry name" value="Alpha-D-phosphohexomutase, C-terminal domain"/>
    <property type="match status" value="1"/>
</dbReference>
<feature type="domain" description="Alpha-D-phosphohexomutase alpha/beta/alpha" evidence="13">
    <location>
        <begin position="158"/>
        <end position="254"/>
    </location>
</feature>
<dbReference type="EC" id="5.4.2.8" evidence="5"/>
<dbReference type="RefSeq" id="WP_149391231.1">
    <property type="nucleotide sequence ID" value="NZ_SMRS01000006.1"/>
</dbReference>
<dbReference type="PROSITE" id="PS00710">
    <property type="entry name" value="PGM_PMM"/>
    <property type="match status" value="1"/>
</dbReference>
<comment type="similarity">
    <text evidence="4 10">Belongs to the phosphohexose mutase family.</text>
</comment>
<dbReference type="GO" id="GO:0004615">
    <property type="term" value="F:phosphomannomutase activity"/>
    <property type="evidence" value="ECO:0007669"/>
    <property type="project" value="UniProtKB-EC"/>
</dbReference>
<dbReference type="PANTHER" id="PTHR43771:SF2">
    <property type="entry name" value="PHOSPHOMANNOMUTASE_PHOSPHOGLUCOMUTASE"/>
    <property type="match status" value="1"/>
</dbReference>
<dbReference type="Pfam" id="PF02880">
    <property type="entry name" value="PGM_PMM_III"/>
    <property type="match status" value="1"/>
</dbReference>
<dbReference type="InterPro" id="IPR036900">
    <property type="entry name" value="A-D-PHexomutase_C_sf"/>
</dbReference>
<evidence type="ECO:0000256" key="9">
    <source>
        <dbReference type="ARBA" id="ARBA00023235"/>
    </source>
</evidence>
<evidence type="ECO:0000256" key="10">
    <source>
        <dbReference type="RuleBase" id="RU004326"/>
    </source>
</evidence>
<evidence type="ECO:0000256" key="6">
    <source>
        <dbReference type="ARBA" id="ARBA00022553"/>
    </source>
</evidence>
<dbReference type="CDD" id="cd03089">
    <property type="entry name" value="PMM_PGM"/>
    <property type="match status" value="1"/>
</dbReference>
<name>A0A5A9W138_9GAMM</name>
<evidence type="ECO:0000256" key="7">
    <source>
        <dbReference type="ARBA" id="ARBA00022723"/>
    </source>
</evidence>
<dbReference type="EMBL" id="SMRS01000006">
    <property type="protein sequence ID" value="KAA0874500.1"/>
    <property type="molecule type" value="Genomic_DNA"/>
</dbReference>
<dbReference type="OrthoDB" id="9803322at2"/>
<feature type="domain" description="Alpha-D-phosphohexomutase C-terminal" evidence="11">
    <location>
        <begin position="374"/>
        <end position="446"/>
    </location>
</feature>
<feature type="domain" description="Alpha-D-phosphohexomutase alpha/beta/alpha" evidence="12">
    <location>
        <begin position="12"/>
        <end position="141"/>
    </location>
</feature>
<evidence type="ECO:0000256" key="8">
    <source>
        <dbReference type="ARBA" id="ARBA00022842"/>
    </source>
</evidence>
<dbReference type="InterPro" id="IPR005844">
    <property type="entry name" value="A-D-PHexomutase_a/b/a-I"/>
</dbReference>